<sequence>MESKVDEEIRQRLTAGCASELPELVKTRLEETLQSLDAVPVRRKTSNRKPWLVAAAVILIIGGTLVSGFVSPVMAETLKKVPFIGQIFETLGDEGLQNANRKGLSAPAHLSAADQGITLTITEVLYDGVQVVLGIQEESDNALPALDNSWDRYEIELRDYYADVSDIWTHKATWMISKTPAQNIGILKFESVYGLEAERDTKLPDEFTVPFSIKQVGEVSGNWEFNVPVKFNDSQTLKIVPMETKQIKNGKGSITLQSVISTPLGTEVRFKIAEDTSPDKHKKNWSGWNSSYILTDESGFIIPSMGGKGGASVQTDNNTVTMEFVFDYAPLPEHAKKLIFKPYYSGKRYGDNAVVLDPNALPVTVQQGEIGSITIRSIAFNPDKTVLHYDVEGNSPEDQTNAILLIQDGERVWYRNKLLKVENGIYSYVMECDDQPLQKDKEIKFYTSKMRKATFFKELEFEIPLQ</sequence>
<name>A0ABS8YF42_9BACL</name>
<keyword evidence="1" id="KW-1133">Transmembrane helix</keyword>
<evidence type="ECO:0000259" key="3">
    <source>
        <dbReference type="Pfam" id="PF18705"/>
    </source>
</evidence>
<feature type="transmembrane region" description="Helical" evidence="1">
    <location>
        <begin position="51"/>
        <end position="70"/>
    </location>
</feature>
<dbReference type="Pfam" id="PF18705">
    <property type="entry name" value="DUF5643"/>
    <property type="match status" value="1"/>
</dbReference>
<evidence type="ECO:0000313" key="4">
    <source>
        <dbReference type="EMBL" id="MCE5169088.1"/>
    </source>
</evidence>
<dbReference type="RefSeq" id="WP_233696165.1">
    <property type="nucleotide sequence ID" value="NZ_JAJNBZ010000003.1"/>
</dbReference>
<keyword evidence="1" id="KW-0812">Transmembrane</keyword>
<keyword evidence="5" id="KW-1185">Reference proteome</keyword>
<feature type="domain" description="DUF5643" evidence="3">
    <location>
        <begin position="239"/>
        <end position="364"/>
    </location>
</feature>
<dbReference type="EMBL" id="JAJNBZ010000003">
    <property type="protein sequence ID" value="MCE5169088.1"/>
    <property type="molecule type" value="Genomic_DNA"/>
</dbReference>
<dbReference type="Proteomes" id="UP001199916">
    <property type="component" value="Unassembled WGS sequence"/>
</dbReference>
<evidence type="ECO:0000256" key="1">
    <source>
        <dbReference type="SAM" id="Phobius"/>
    </source>
</evidence>
<evidence type="ECO:0000313" key="5">
    <source>
        <dbReference type="Proteomes" id="UP001199916"/>
    </source>
</evidence>
<keyword evidence="1" id="KW-0472">Membrane</keyword>
<dbReference type="Pfam" id="PF13786">
    <property type="entry name" value="DUF4179"/>
    <property type="match status" value="1"/>
</dbReference>
<dbReference type="Gene3D" id="2.60.40.1640">
    <property type="entry name" value="Conserved domain protein"/>
    <property type="match status" value="1"/>
</dbReference>
<dbReference type="InterPro" id="IPR025436">
    <property type="entry name" value="DUF4179"/>
</dbReference>
<accession>A0ABS8YF42</accession>
<dbReference type="InterPro" id="IPR040680">
    <property type="entry name" value="DUF5643"/>
</dbReference>
<protein>
    <submittedName>
        <fullName evidence="4">DUF4179 domain-containing protein</fullName>
    </submittedName>
</protein>
<dbReference type="Gene3D" id="2.60.40.1630">
    <property type="entry name" value="bacillus anthracis domain"/>
    <property type="match status" value="1"/>
</dbReference>
<comment type="caution">
    <text evidence="4">The sequence shown here is derived from an EMBL/GenBank/DDBJ whole genome shotgun (WGS) entry which is preliminary data.</text>
</comment>
<organism evidence="4 5">
    <name type="scientific">Paenibacillus profundus</name>
    <dbReference type="NCBI Taxonomy" id="1173085"/>
    <lineage>
        <taxon>Bacteria</taxon>
        <taxon>Bacillati</taxon>
        <taxon>Bacillota</taxon>
        <taxon>Bacilli</taxon>
        <taxon>Bacillales</taxon>
        <taxon>Paenibacillaceae</taxon>
        <taxon>Paenibacillus</taxon>
    </lineage>
</organism>
<feature type="domain" description="DUF4179" evidence="2">
    <location>
        <begin position="47"/>
        <end position="136"/>
    </location>
</feature>
<gene>
    <name evidence="4" type="ORF">LQV63_07165</name>
</gene>
<reference evidence="4 5" key="1">
    <citation type="submission" date="2021-11" db="EMBL/GenBank/DDBJ databases">
        <title>Draft genome sequence of Paenibacillus profundus YoMME, a new Gram-positive bacteria with exoelectrogenic properties.</title>
        <authorList>
            <person name="Hubenova Y."/>
            <person name="Hubenova E."/>
            <person name="Manasiev Y."/>
            <person name="Peykov S."/>
            <person name="Mitov M."/>
        </authorList>
    </citation>
    <scope>NUCLEOTIDE SEQUENCE [LARGE SCALE GENOMIC DNA]</scope>
    <source>
        <strain evidence="4 5">YoMME</strain>
    </source>
</reference>
<evidence type="ECO:0000259" key="2">
    <source>
        <dbReference type="Pfam" id="PF13786"/>
    </source>
</evidence>
<proteinExistence type="predicted"/>